<reference evidence="13" key="3">
    <citation type="submission" date="2025-09" db="UniProtKB">
        <authorList>
            <consortium name="Ensembl"/>
        </authorList>
    </citation>
    <scope>IDENTIFICATION</scope>
</reference>
<dbReference type="PANTHER" id="PTHR14562:SF3">
    <property type="entry name" value="TATA BOX-BINDING PROTEIN-ASSOCIATED FACTOR RNA POLYMERASE I SUBUNIT D"/>
    <property type="match status" value="1"/>
</dbReference>
<evidence type="ECO:0000313" key="13">
    <source>
        <dbReference type="Ensembl" id="ENSPPAP00000022292.1"/>
    </source>
</evidence>
<evidence type="ECO:0000256" key="1">
    <source>
        <dbReference type="ARBA" id="ARBA00004123"/>
    </source>
</evidence>
<dbReference type="STRING" id="9597.ENSPPAP00000022292"/>
<dbReference type="GO" id="GO:0005654">
    <property type="term" value="C:nucleoplasm"/>
    <property type="evidence" value="ECO:0007669"/>
    <property type="project" value="Ensembl"/>
</dbReference>
<evidence type="ECO:0000256" key="4">
    <source>
        <dbReference type="ARBA" id="ARBA00023015"/>
    </source>
</evidence>
<dbReference type="GO" id="GO:0072686">
    <property type="term" value="C:mitotic spindle"/>
    <property type="evidence" value="ECO:0007669"/>
    <property type="project" value="Ensembl"/>
</dbReference>
<name>A0A2R9B2B4_PANPA</name>
<evidence type="ECO:0000256" key="2">
    <source>
        <dbReference type="ARBA" id="ARBA00018992"/>
    </source>
</evidence>
<reference evidence="13 14" key="1">
    <citation type="journal article" date="2012" name="Nature">
        <title>The bonobo genome compared with the chimpanzee and human genomes.</title>
        <authorList>
            <person name="Prufer K."/>
            <person name="Munch K."/>
            <person name="Hellmann I."/>
            <person name="Akagi K."/>
            <person name="Miller J.R."/>
            <person name="Walenz B."/>
            <person name="Koren S."/>
            <person name="Sutton G."/>
            <person name="Kodira C."/>
            <person name="Winer R."/>
            <person name="Knight J.R."/>
            <person name="Mullikin J.C."/>
            <person name="Meader S.J."/>
            <person name="Ponting C.P."/>
            <person name="Lunter G."/>
            <person name="Higashino S."/>
            <person name="Hobolth A."/>
            <person name="Dutheil J."/>
            <person name="Karakoc E."/>
            <person name="Alkan C."/>
            <person name="Sajjadian S."/>
            <person name="Catacchio C.R."/>
            <person name="Ventura M."/>
            <person name="Marques-Bonet T."/>
            <person name="Eichler E.E."/>
            <person name="Andre C."/>
            <person name="Atencia R."/>
            <person name="Mugisha L."/>
            <person name="Junhold J."/>
            <person name="Patterson N."/>
            <person name="Siebauer M."/>
            <person name="Good J.M."/>
            <person name="Fischer A."/>
            <person name="Ptak S.E."/>
            <person name="Lachmann M."/>
            <person name="Symer D.E."/>
            <person name="Mailund T."/>
            <person name="Schierup M.H."/>
            <person name="Andres A.M."/>
            <person name="Kelso J."/>
            <person name="Paabo S."/>
        </authorList>
    </citation>
    <scope>NUCLEOTIDE SEQUENCE [LARGE SCALE GENOMIC DNA]</scope>
</reference>
<evidence type="ECO:0000256" key="7">
    <source>
        <dbReference type="ARBA" id="ARBA00023242"/>
    </source>
</evidence>
<evidence type="ECO:0000256" key="10">
    <source>
        <dbReference type="ARBA" id="ARBA00030353"/>
    </source>
</evidence>
<sequence>MDKSGIDSLDHVTSDAVELANRRDNSSDSSLFKTQCIPYSPKGEKRNPIRKFVHTPESVHASDSSDSSFEPIPLTIKKKRRYQPTGRPRGRPEGRRNPIYSLIDKKKQFRSRGSGFPFLESENEKNAPWRKILTFEQAVARGFFNYIEKLKYEHHLKESLKQMNVGEDLENEDFDSRRYKFLDDDGSISPIEESTAEDEDATHLEDNECDIKLAGDSFIVSSEFPVRLSVYLEEEDITEEAALSKKRATKAKNTGQRGLKM</sequence>
<gene>
    <name evidence="13" type="primary">TAF1D</name>
</gene>
<dbReference type="EMBL" id="AJFE02044252">
    <property type="status" value="NOT_ANNOTATED_CDS"/>
    <property type="molecule type" value="Genomic_DNA"/>
</dbReference>
<evidence type="ECO:0000256" key="3">
    <source>
        <dbReference type="ARBA" id="ARBA00022553"/>
    </source>
</evidence>
<evidence type="ECO:0000256" key="9">
    <source>
        <dbReference type="ARBA" id="ARBA00025940"/>
    </source>
</evidence>
<keyword evidence="4" id="KW-0805">Transcription regulation</keyword>
<keyword evidence="3" id="KW-0597">Phosphoprotein</keyword>
<accession>A0A2R9B2B4</accession>
<keyword evidence="6" id="KW-0804">Transcription</keyword>
<evidence type="ECO:0000313" key="14">
    <source>
        <dbReference type="Proteomes" id="UP000240080"/>
    </source>
</evidence>
<feature type="region of interest" description="Disordered" evidence="12">
    <location>
        <begin position="20"/>
        <end position="104"/>
    </location>
</feature>
<organism evidence="13 14">
    <name type="scientific">Pan paniscus</name>
    <name type="common">Pygmy chimpanzee</name>
    <name type="synonym">Bonobo</name>
    <dbReference type="NCBI Taxonomy" id="9597"/>
    <lineage>
        <taxon>Eukaryota</taxon>
        <taxon>Metazoa</taxon>
        <taxon>Chordata</taxon>
        <taxon>Craniata</taxon>
        <taxon>Vertebrata</taxon>
        <taxon>Euteleostomi</taxon>
        <taxon>Mammalia</taxon>
        <taxon>Eutheria</taxon>
        <taxon>Euarchontoglires</taxon>
        <taxon>Primates</taxon>
        <taxon>Haplorrhini</taxon>
        <taxon>Catarrhini</taxon>
        <taxon>Hominidae</taxon>
        <taxon>Pan</taxon>
    </lineage>
</organism>
<dbReference type="GeneTree" id="ENSGT00390000009061"/>
<dbReference type="Ensembl" id="ENSPPAT00000045100.1">
    <property type="protein sequence ID" value="ENSPPAP00000022292.1"/>
    <property type="gene ID" value="ENSPPAG00000034322.1"/>
</dbReference>
<comment type="subcellular location">
    <subcellularLocation>
        <location evidence="1">Nucleus</location>
    </subcellularLocation>
</comment>
<dbReference type="GO" id="GO:0003677">
    <property type="term" value="F:DNA binding"/>
    <property type="evidence" value="ECO:0007669"/>
    <property type="project" value="UniProtKB-KW"/>
</dbReference>
<keyword evidence="14" id="KW-1185">Reference proteome</keyword>
<dbReference type="GO" id="GO:0042802">
    <property type="term" value="F:identical protein binding"/>
    <property type="evidence" value="ECO:0007669"/>
    <property type="project" value="Ensembl"/>
</dbReference>
<comment type="function">
    <text evidence="8">Component of the transcription factor SL1/TIF-IB complex, which is involved in the assembly of the PIC (preinitiation complex) during RNA polymerase I-dependent transcription. The rate of PIC formation probably is primarily dependent on the rate of association of SL1/TIF-IB with the rDNA promoter. SL1/TIF-IB is involved in stabilization of nucleolar transcription factor 1/UBTF on rDNA. Formation of SL1/TIF-IB excludes the association of TBP with TFIID subunits.</text>
</comment>
<dbReference type="GO" id="GO:0005829">
    <property type="term" value="C:cytosol"/>
    <property type="evidence" value="ECO:0007669"/>
    <property type="project" value="Ensembl"/>
</dbReference>
<reference evidence="13" key="2">
    <citation type="submission" date="2025-08" db="UniProtKB">
        <authorList>
            <consortium name="Ensembl"/>
        </authorList>
    </citation>
    <scope>IDENTIFICATION</scope>
</reference>
<dbReference type="GO" id="GO:0005668">
    <property type="term" value="C:RNA polymerase transcription factor SL1 complex"/>
    <property type="evidence" value="ECO:0007669"/>
    <property type="project" value="InterPro"/>
</dbReference>
<evidence type="ECO:0000256" key="12">
    <source>
        <dbReference type="SAM" id="MobiDB-lite"/>
    </source>
</evidence>
<evidence type="ECO:0000256" key="8">
    <source>
        <dbReference type="ARBA" id="ARBA00025110"/>
    </source>
</evidence>
<proteinExistence type="predicted"/>
<dbReference type="OMA" id="RKFVHTP"/>
<dbReference type="Pfam" id="PF15333">
    <property type="entry name" value="TAF1D"/>
    <property type="match status" value="1"/>
</dbReference>
<evidence type="ECO:0000256" key="6">
    <source>
        <dbReference type="ARBA" id="ARBA00023163"/>
    </source>
</evidence>
<evidence type="ECO:0000256" key="11">
    <source>
        <dbReference type="ARBA" id="ARBA00032499"/>
    </source>
</evidence>
<protein>
    <recommendedName>
        <fullName evidence="2">TATA box-binding protein-associated factor RNA polymerase I subunit D</fullName>
    </recommendedName>
    <alternativeName>
        <fullName evidence="11">TATA box-binding protein-associated factor 1D</fullName>
    </alternativeName>
    <alternativeName>
        <fullName evidence="10">Transcription initiation factor SL1/TIF-IB subunit D</fullName>
    </alternativeName>
</protein>
<dbReference type="Bgee" id="ENSPPAG00000034322">
    <property type="expression patterns" value="Expressed in placenta and 6 other cell types or tissues"/>
</dbReference>
<dbReference type="Proteomes" id="UP000240080">
    <property type="component" value="Chromosome 11"/>
</dbReference>
<dbReference type="GO" id="GO:0006355">
    <property type="term" value="P:regulation of DNA-templated transcription"/>
    <property type="evidence" value="ECO:0007669"/>
    <property type="project" value="InterPro"/>
</dbReference>
<dbReference type="AlphaFoldDB" id="A0A2R9B2B4"/>
<keyword evidence="5" id="KW-0238">DNA-binding</keyword>
<comment type="subunit">
    <text evidence="9">Component of the transcription factor SL1/TIF-IB complex, composed of TBP and at least TAF1A, TAF1B, TAF1C and TAF1D. Interacts with UBTF.</text>
</comment>
<dbReference type="InterPro" id="IPR027976">
    <property type="entry name" value="TAF1D"/>
</dbReference>
<keyword evidence="7" id="KW-0539">Nucleus</keyword>
<evidence type="ECO:0000256" key="5">
    <source>
        <dbReference type="ARBA" id="ARBA00023125"/>
    </source>
</evidence>
<dbReference type="GO" id="GO:0034451">
    <property type="term" value="C:centriolar satellite"/>
    <property type="evidence" value="ECO:0007669"/>
    <property type="project" value="Ensembl"/>
</dbReference>
<dbReference type="PANTHER" id="PTHR14562">
    <property type="entry name" value="TATA BOX-BINDING PROTEIN ASSOCIATED FACTOR RNA POLYMERASE I SUBUNIT D"/>
    <property type="match status" value="1"/>
</dbReference>